<dbReference type="GO" id="GO:0004860">
    <property type="term" value="F:protein kinase inhibitor activity"/>
    <property type="evidence" value="ECO:0007669"/>
    <property type="project" value="UniProtKB-KW"/>
</dbReference>
<dbReference type="EMBL" id="JBHULU010000021">
    <property type="protein sequence ID" value="MFD2515215.1"/>
    <property type="molecule type" value="Genomic_DNA"/>
</dbReference>
<protein>
    <submittedName>
        <fullName evidence="2">YbhB/YbcL family Raf kinase inhibitor-like protein</fullName>
    </submittedName>
</protein>
<dbReference type="InterPro" id="IPR008914">
    <property type="entry name" value="PEBP"/>
</dbReference>
<organism evidence="2 3">
    <name type="scientific">Pontibacter locisalis</name>
    <dbReference type="NCBI Taxonomy" id="1719035"/>
    <lineage>
        <taxon>Bacteria</taxon>
        <taxon>Pseudomonadati</taxon>
        <taxon>Bacteroidota</taxon>
        <taxon>Cytophagia</taxon>
        <taxon>Cytophagales</taxon>
        <taxon>Hymenobacteraceae</taxon>
        <taxon>Pontibacter</taxon>
    </lineage>
</organism>
<accession>A0ABW5IQL1</accession>
<comment type="caution">
    <text evidence="2">The sequence shown here is derived from an EMBL/GenBank/DDBJ whole genome shotgun (WGS) entry which is preliminary data.</text>
</comment>
<proteinExistence type="predicted"/>
<dbReference type="SUPFAM" id="SSF49777">
    <property type="entry name" value="PEBP-like"/>
    <property type="match status" value="1"/>
</dbReference>
<evidence type="ECO:0000256" key="1">
    <source>
        <dbReference type="SAM" id="MobiDB-lite"/>
    </source>
</evidence>
<evidence type="ECO:0000313" key="3">
    <source>
        <dbReference type="Proteomes" id="UP001597544"/>
    </source>
</evidence>
<keyword evidence="2" id="KW-0649">Protein kinase inhibitor</keyword>
<name>A0ABW5IQL1_9BACT</name>
<dbReference type="Proteomes" id="UP001597544">
    <property type="component" value="Unassembled WGS sequence"/>
</dbReference>
<keyword evidence="3" id="KW-1185">Reference proteome</keyword>
<dbReference type="CDD" id="cd00865">
    <property type="entry name" value="PEBP_bact_arch"/>
    <property type="match status" value="1"/>
</dbReference>
<reference evidence="3" key="1">
    <citation type="journal article" date="2019" name="Int. J. Syst. Evol. Microbiol.">
        <title>The Global Catalogue of Microorganisms (GCM) 10K type strain sequencing project: providing services to taxonomists for standard genome sequencing and annotation.</title>
        <authorList>
            <consortium name="The Broad Institute Genomics Platform"/>
            <consortium name="The Broad Institute Genome Sequencing Center for Infectious Disease"/>
            <person name="Wu L."/>
            <person name="Ma J."/>
        </authorList>
    </citation>
    <scope>NUCLEOTIDE SEQUENCE [LARGE SCALE GENOMIC DNA]</scope>
    <source>
        <strain evidence="3">KCTC 42498</strain>
    </source>
</reference>
<dbReference type="InterPro" id="IPR036610">
    <property type="entry name" value="PEBP-like_sf"/>
</dbReference>
<feature type="region of interest" description="Disordered" evidence="1">
    <location>
        <begin position="68"/>
        <end position="101"/>
    </location>
</feature>
<evidence type="ECO:0000313" key="2">
    <source>
        <dbReference type="EMBL" id="MFD2515215.1"/>
    </source>
</evidence>
<dbReference type="PANTHER" id="PTHR30289">
    <property type="entry name" value="UNCHARACTERIZED PROTEIN YBCL-RELATED"/>
    <property type="match status" value="1"/>
</dbReference>
<dbReference type="Gene3D" id="3.90.280.10">
    <property type="entry name" value="PEBP-like"/>
    <property type="match status" value="1"/>
</dbReference>
<sequence>MAQTTTLQVSSLAFDNNAPIPRQYSCDGEDINPPLRIGNLPERAESLVIIVEDPDAPNGTFTHWMVWDAPPHPSIEENSKPGGTVGRNDFGENNYKGPCPPSGEEHRYFFKVYALDSKVNLDQDSTREALMVLVDEKAIGYGELMGTYKKG</sequence>
<dbReference type="NCBIfam" id="TIGR00481">
    <property type="entry name" value="YbhB/YbcL family Raf kinase inhibitor-like protein"/>
    <property type="match status" value="1"/>
</dbReference>
<dbReference type="PANTHER" id="PTHR30289:SF1">
    <property type="entry name" value="PEBP (PHOSPHATIDYLETHANOLAMINE-BINDING PROTEIN) FAMILY PROTEIN"/>
    <property type="match status" value="1"/>
</dbReference>
<dbReference type="InterPro" id="IPR005247">
    <property type="entry name" value="YbhB_YbcL/LppC-like"/>
</dbReference>
<dbReference type="Pfam" id="PF01161">
    <property type="entry name" value="PBP"/>
    <property type="match status" value="1"/>
</dbReference>
<gene>
    <name evidence="2" type="ORF">ACFSRY_15180</name>
</gene>
<dbReference type="RefSeq" id="WP_377509492.1">
    <property type="nucleotide sequence ID" value="NZ_JBHULU010000021.1"/>
</dbReference>